<evidence type="ECO:0000313" key="2">
    <source>
        <dbReference type="EMBL" id="ACY16833.1"/>
    </source>
</evidence>
<evidence type="ECO:0000259" key="1">
    <source>
        <dbReference type="Pfam" id="PF00462"/>
    </source>
</evidence>
<gene>
    <name evidence="2" type="ordered locus">Hoch_4338</name>
</gene>
<sequence>MNDIPRLDAENMSDKVRSAQADFHRDTVDEVRQAVERDPVVVVGMAQNPVVKKARRNLEAAGIDFTYLEYGSYFSEWRRRLAVKLWSGWPTFPQVFVRGALIGGNQETEAALADGSLRARLAADA</sequence>
<dbReference type="Gene3D" id="3.40.30.10">
    <property type="entry name" value="Glutaredoxin"/>
    <property type="match status" value="1"/>
</dbReference>
<dbReference type="STRING" id="502025.Hoch_4338"/>
<organism evidence="2 3">
    <name type="scientific">Haliangium ochraceum (strain DSM 14365 / JCM 11303 / SMP-2)</name>
    <dbReference type="NCBI Taxonomy" id="502025"/>
    <lineage>
        <taxon>Bacteria</taxon>
        <taxon>Pseudomonadati</taxon>
        <taxon>Myxococcota</taxon>
        <taxon>Polyangia</taxon>
        <taxon>Haliangiales</taxon>
        <taxon>Kofleriaceae</taxon>
        <taxon>Haliangium</taxon>
    </lineage>
</organism>
<proteinExistence type="predicted"/>
<dbReference type="PROSITE" id="PS51354">
    <property type="entry name" value="GLUTAREDOXIN_2"/>
    <property type="match status" value="1"/>
</dbReference>
<dbReference type="InterPro" id="IPR036249">
    <property type="entry name" value="Thioredoxin-like_sf"/>
</dbReference>
<dbReference type="RefSeq" id="WP_012829431.1">
    <property type="nucleotide sequence ID" value="NC_013440.1"/>
</dbReference>
<dbReference type="AlphaFoldDB" id="D0LMC7"/>
<protein>
    <recommendedName>
        <fullName evidence="1">Glutaredoxin domain-containing protein</fullName>
    </recommendedName>
</protein>
<feature type="domain" description="Glutaredoxin" evidence="1">
    <location>
        <begin position="52"/>
        <end position="102"/>
    </location>
</feature>
<dbReference type="KEGG" id="hoh:Hoch_4338"/>
<reference evidence="2 3" key="1">
    <citation type="journal article" date="2010" name="Stand. Genomic Sci.">
        <title>Complete genome sequence of Haliangium ochraceum type strain (SMP-2).</title>
        <authorList>
            <consortium name="US DOE Joint Genome Institute (JGI-PGF)"/>
            <person name="Ivanova N."/>
            <person name="Daum C."/>
            <person name="Lang E."/>
            <person name="Abt B."/>
            <person name="Kopitz M."/>
            <person name="Saunders E."/>
            <person name="Lapidus A."/>
            <person name="Lucas S."/>
            <person name="Glavina Del Rio T."/>
            <person name="Nolan M."/>
            <person name="Tice H."/>
            <person name="Copeland A."/>
            <person name="Cheng J.F."/>
            <person name="Chen F."/>
            <person name="Bruce D."/>
            <person name="Goodwin L."/>
            <person name="Pitluck S."/>
            <person name="Mavromatis K."/>
            <person name="Pati A."/>
            <person name="Mikhailova N."/>
            <person name="Chen A."/>
            <person name="Palaniappan K."/>
            <person name="Land M."/>
            <person name="Hauser L."/>
            <person name="Chang Y.J."/>
            <person name="Jeffries C.D."/>
            <person name="Detter J.C."/>
            <person name="Brettin T."/>
            <person name="Rohde M."/>
            <person name="Goker M."/>
            <person name="Bristow J."/>
            <person name="Markowitz V."/>
            <person name="Eisen J.A."/>
            <person name="Hugenholtz P."/>
            <person name="Kyrpides N.C."/>
            <person name="Klenk H.P."/>
        </authorList>
    </citation>
    <scope>NUCLEOTIDE SEQUENCE [LARGE SCALE GENOMIC DNA]</scope>
    <source>
        <strain evidence="3">DSM 14365 / CIP 107738 / JCM 11303 / AJ 13395 / SMP-2</strain>
    </source>
</reference>
<accession>D0LMC7</accession>
<dbReference type="SUPFAM" id="SSF52833">
    <property type="entry name" value="Thioredoxin-like"/>
    <property type="match status" value="1"/>
</dbReference>
<dbReference type="HOGENOM" id="CLU_2037071_0_0_7"/>
<dbReference type="CDD" id="cd02066">
    <property type="entry name" value="GRX_family"/>
    <property type="match status" value="1"/>
</dbReference>
<evidence type="ECO:0000313" key="3">
    <source>
        <dbReference type="Proteomes" id="UP000001880"/>
    </source>
</evidence>
<dbReference type="EMBL" id="CP001804">
    <property type="protein sequence ID" value="ACY16833.1"/>
    <property type="molecule type" value="Genomic_DNA"/>
</dbReference>
<dbReference type="InterPro" id="IPR002109">
    <property type="entry name" value="Glutaredoxin"/>
</dbReference>
<keyword evidence="3" id="KW-1185">Reference proteome</keyword>
<dbReference type="eggNOG" id="COG0278">
    <property type="taxonomic scope" value="Bacteria"/>
</dbReference>
<dbReference type="Proteomes" id="UP000001880">
    <property type="component" value="Chromosome"/>
</dbReference>
<dbReference type="Pfam" id="PF00462">
    <property type="entry name" value="Glutaredoxin"/>
    <property type="match status" value="1"/>
</dbReference>
<name>D0LMC7_HALO1</name>